<protein>
    <submittedName>
        <fullName evidence="1">Uncharacterized protein</fullName>
    </submittedName>
</protein>
<reference evidence="1" key="2">
    <citation type="submission" date="2017-10" db="EMBL/GenBank/DDBJ databases">
        <title>Ladona fulva Genome sequencing and assembly.</title>
        <authorList>
            <person name="Murali S."/>
            <person name="Richards S."/>
            <person name="Bandaranaike D."/>
            <person name="Bellair M."/>
            <person name="Blankenburg K."/>
            <person name="Chao H."/>
            <person name="Dinh H."/>
            <person name="Doddapaneni H."/>
            <person name="Dugan-Rocha S."/>
            <person name="Elkadiri S."/>
            <person name="Gnanaolivu R."/>
            <person name="Hernandez B."/>
            <person name="Skinner E."/>
            <person name="Javaid M."/>
            <person name="Lee S."/>
            <person name="Li M."/>
            <person name="Ming W."/>
            <person name="Munidasa M."/>
            <person name="Muniz J."/>
            <person name="Nguyen L."/>
            <person name="Hughes D."/>
            <person name="Osuji N."/>
            <person name="Pu L.-L."/>
            <person name="Puazo M."/>
            <person name="Qu C."/>
            <person name="Quiroz J."/>
            <person name="Raj R."/>
            <person name="Weissenberger G."/>
            <person name="Xin Y."/>
            <person name="Zou X."/>
            <person name="Han Y."/>
            <person name="Worley K."/>
            <person name="Muzny D."/>
            <person name="Gibbs R."/>
        </authorList>
    </citation>
    <scope>NUCLEOTIDE SEQUENCE</scope>
    <source>
        <strain evidence="1">Sampled in the wild</strain>
    </source>
</reference>
<comment type="caution">
    <text evidence="1">The sequence shown here is derived from an EMBL/GenBank/DDBJ whole genome shotgun (WGS) entry which is preliminary data.</text>
</comment>
<keyword evidence="2" id="KW-1185">Reference proteome</keyword>
<name>A0A8K0JUM4_LADFU</name>
<evidence type="ECO:0000313" key="2">
    <source>
        <dbReference type="Proteomes" id="UP000792457"/>
    </source>
</evidence>
<proteinExistence type="predicted"/>
<dbReference type="OrthoDB" id="7700848at2759"/>
<reference evidence="1" key="1">
    <citation type="submission" date="2013-04" db="EMBL/GenBank/DDBJ databases">
        <authorList>
            <person name="Qu J."/>
            <person name="Murali S.C."/>
            <person name="Bandaranaike D."/>
            <person name="Bellair M."/>
            <person name="Blankenburg K."/>
            <person name="Chao H."/>
            <person name="Dinh H."/>
            <person name="Doddapaneni H."/>
            <person name="Downs B."/>
            <person name="Dugan-Rocha S."/>
            <person name="Elkadiri S."/>
            <person name="Gnanaolivu R.D."/>
            <person name="Hernandez B."/>
            <person name="Javaid M."/>
            <person name="Jayaseelan J.C."/>
            <person name="Lee S."/>
            <person name="Li M."/>
            <person name="Ming W."/>
            <person name="Munidasa M."/>
            <person name="Muniz J."/>
            <person name="Nguyen L."/>
            <person name="Ongeri F."/>
            <person name="Osuji N."/>
            <person name="Pu L.-L."/>
            <person name="Puazo M."/>
            <person name="Qu C."/>
            <person name="Quiroz J."/>
            <person name="Raj R."/>
            <person name="Weissenberger G."/>
            <person name="Xin Y."/>
            <person name="Zou X."/>
            <person name="Han Y."/>
            <person name="Richards S."/>
            <person name="Worley K."/>
            <person name="Muzny D."/>
            <person name="Gibbs R."/>
        </authorList>
    </citation>
    <scope>NUCLEOTIDE SEQUENCE</scope>
    <source>
        <strain evidence="1">Sampled in the wild</strain>
    </source>
</reference>
<dbReference type="AlphaFoldDB" id="A0A8K0JUM4"/>
<accession>A0A8K0JUM4</accession>
<dbReference type="EMBL" id="KZ308147">
    <property type="protein sequence ID" value="KAG8222961.1"/>
    <property type="molecule type" value="Genomic_DNA"/>
</dbReference>
<dbReference type="Proteomes" id="UP000792457">
    <property type="component" value="Unassembled WGS sequence"/>
</dbReference>
<sequence>MKILKCACDSSMPIIKRFTNRKSAYRWTEDIAELCRNCLKLRRKAQQAQKGTKGINYFSGHKAARKELRITVKRSKFCCWKAVCDEVTYPLNYPETRSAQFGRHYDSKGNAECCPRATSHSSILNQVMRRINAWMDNHGLHLTLSKTEIVMLTIKRIRTITEMQMASEITETKESARYLGVEFDSKLTFGLKSRSP</sequence>
<organism evidence="1 2">
    <name type="scientific">Ladona fulva</name>
    <name type="common">Scarce chaser dragonfly</name>
    <name type="synonym">Libellula fulva</name>
    <dbReference type="NCBI Taxonomy" id="123851"/>
    <lineage>
        <taxon>Eukaryota</taxon>
        <taxon>Metazoa</taxon>
        <taxon>Ecdysozoa</taxon>
        <taxon>Arthropoda</taxon>
        <taxon>Hexapoda</taxon>
        <taxon>Insecta</taxon>
        <taxon>Pterygota</taxon>
        <taxon>Palaeoptera</taxon>
        <taxon>Odonata</taxon>
        <taxon>Epiprocta</taxon>
        <taxon>Anisoptera</taxon>
        <taxon>Libelluloidea</taxon>
        <taxon>Libellulidae</taxon>
        <taxon>Ladona</taxon>
    </lineage>
</organism>
<gene>
    <name evidence="1" type="ORF">J437_LFUL000256</name>
</gene>
<evidence type="ECO:0000313" key="1">
    <source>
        <dbReference type="EMBL" id="KAG8222961.1"/>
    </source>
</evidence>